<name>A0ABN6YWE9_9FIRM</name>
<proteinExistence type="predicted"/>
<dbReference type="InterPro" id="IPR021215">
    <property type="entry name" value="DUF2752"/>
</dbReference>
<dbReference type="Proteomes" id="UP001305815">
    <property type="component" value="Chromosome"/>
</dbReference>
<dbReference type="RefSeq" id="WP_316264665.1">
    <property type="nucleotide sequence ID" value="NZ_AP027742.1"/>
</dbReference>
<feature type="transmembrane region" description="Helical" evidence="1">
    <location>
        <begin position="103"/>
        <end position="122"/>
    </location>
</feature>
<keyword evidence="1" id="KW-0472">Membrane</keyword>
<keyword evidence="1" id="KW-1133">Transmembrane helix</keyword>
<evidence type="ECO:0000256" key="1">
    <source>
        <dbReference type="SAM" id="Phobius"/>
    </source>
</evidence>
<feature type="transmembrane region" description="Helical" evidence="1">
    <location>
        <begin position="20"/>
        <end position="38"/>
    </location>
</feature>
<protein>
    <recommendedName>
        <fullName evidence="4">DUF2752 domain-containing protein</fullName>
    </recommendedName>
</protein>
<keyword evidence="3" id="KW-1185">Reference proteome</keyword>
<gene>
    <name evidence="2" type="ORF">Lac1_18140</name>
</gene>
<sequence>MKKENWKLISYRVKKDIAELKWAIIAVIAYFALSGRILGSVCPLVYMTGFPCPSCGLTRAGLAVLHLDFGRAWEMHPFIFLIGLWVLAAAYERYGKGRDGLSFHLKLAGGALIAGMVLFYIYRMYVYFPNCPPMTYYYDNLLYHIWELVKQ</sequence>
<evidence type="ECO:0000313" key="2">
    <source>
        <dbReference type="EMBL" id="BDZ77631.1"/>
    </source>
</evidence>
<accession>A0ABN6YWE9</accession>
<dbReference type="Pfam" id="PF10825">
    <property type="entry name" value="DUF2752"/>
    <property type="match status" value="1"/>
</dbReference>
<organism evidence="2 3">
    <name type="scientific">Claveliimonas bilis</name>
    <dbReference type="NCBI Taxonomy" id="3028070"/>
    <lineage>
        <taxon>Bacteria</taxon>
        <taxon>Bacillati</taxon>
        <taxon>Bacillota</taxon>
        <taxon>Clostridia</taxon>
        <taxon>Lachnospirales</taxon>
        <taxon>Lachnospiraceae</taxon>
        <taxon>Claveliimonas</taxon>
    </lineage>
</organism>
<evidence type="ECO:0000313" key="3">
    <source>
        <dbReference type="Proteomes" id="UP001305815"/>
    </source>
</evidence>
<dbReference type="EMBL" id="AP027742">
    <property type="protein sequence ID" value="BDZ77631.1"/>
    <property type="molecule type" value="Genomic_DNA"/>
</dbReference>
<feature type="transmembrane region" description="Helical" evidence="1">
    <location>
        <begin position="75"/>
        <end position="91"/>
    </location>
</feature>
<evidence type="ECO:0008006" key="4">
    <source>
        <dbReference type="Google" id="ProtNLM"/>
    </source>
</evidence>
<keyword evidence="1" id="KW-0812">Transmembrane</keyword>
<reference evidence="3" key="1">
    <citation type="journal article" date="2023" name="Int. J. Syst. Evol. Microbiol.">
        <title>Claveliimonas bilis gen. nov., sp. nov., deoxycholic acid-producing bacteria isolated from human faeces, and reclassification of Sellimonas monacensis Zenner et al. 2021 as Claveliimonas monacensis comb. nov.</title>
        <authorList>
            <person name="Hisatomi A."/>
            <person name="Kastawa N.W.E.P.G."/>
            <person name="Song I."/>
            <person name="Ohkuma M."/>
            <person name="Fukiya S."/>
            <person name="Sakamoto M."/>
        </authorList>
    </citation>
    <scope>NUCLEOTIDE SEQUENCE [LARGE SCALE GENOMIC DNA]</scope>
    <source>
        <strain evidence="3">12BBH14</strain>
    </source>
</reference>